<keyword evidence="2" id="KW-0805">Transcription regulation</keyword>
<dbReference type="Proteomes" id="UP001144280">
    <property type="component" value="Unassembled WGS sequence"/>
</dbReference>
<evidence type="ECO:0000256" key="4">
    <source>
        <dbReference type="ARBA" id="ARBA00023163"/>
    </source>
</evidence>
<dbReference type="InterPro" id="IPR036388">
    <property type="entry name" value="WH-like_DNA-bd_sf"/>
</dbReference>
<name>A0ABQ5QU68_9ACTN</name>
<comment type="caution">
    <text evidence="7">The sequence shown here is derived from an EMBL/GenBank/DDBJ whole genome shotgun (WGS) entry which is preliminary data.</text>
</comment>
<keyword evidence="3" id="KW-0731">Sigma factor</keyword>
<dbReference type="Gene3D" id="1.10.1740.10">
    <property type="match status" value="1"/>
</dbReference>
<dbReference type="InterPro" id="IPR007627">
    <property type="entry name" value="RNA_pol_sigma70_r2"/>
</dbReference>
<sequence>MRTGADDEAWLDGIWRRHRPRVVGFLRRASEPNEAEDLAEQTFIEAWRRRVAAPDQPLPWLLGIAHQLHRARHGTPVPWTPLARADAQLAAACAELTDDERTCLLLFVLDDLTDEEVAEVVGCDPAAARRNRERARDKLRHALGGVMTA</sequence>
<evidence type="ECO:0000259" key="5">
    <source>
        <dbReference type="Pfam" id="PF04542"/>
    </source>
</evidence>
<dbReference type="InterPro" id="IPR039425">
    <property type="entry name" value="RNA_pol_sigma-70-like"/>
</dbReference>
<keyword evidence="8" id="KW-1185">Reference proteome</keyword>
<dbReference type="Pfam" id="PF04542">
    <property type="entry name" value="Sigma70_r2"/>
    <property type="match status" value="1"/>
</dbReference>
<proteinExistence type="inferred from homology"/>
<feature type="domain" description="RNA polymerase sigma-70 region 2" evidence="5">
    <location>
        <begin position="15"/>
        <end position="68"/>
    </location>
</feature>
<organism evidence="7 8">
    <name type="scientific">Phytohabitans aurantiacus</name>
    <dbReference type="NCBI Taxonomy" id="3016789"/>
    <lineage>
        <taxon>Bacteria</taxon>
        <taxon>Bacillati</taxon>
        <taxon>Actinomycetota</taxon>
        <taxon>Actinomycetes</taxon>
        <taxon>Micromonosporales</taxon>
        <taxon>Micromonosporaceae</taxon>
    </lineage>
</organism>
<evidence type="ECO:0000256" key="1">
    <source>
        <dbReference type="ARBA" id="ARBA00010641"/>
    </source>
</evidence>
<evidence type="ECO:0000256" key="2">
    <source>
        <dbReference type="ARBA" id="ARBA00023015"/>
    </source>
</evidence>
<feature type="domain" description="RNA polymerase sigma factor 70 region 4 type 2" evidence="6">
    <location>
        <begin position="88"/>
        <end position="139"/>
    </location>
</feature>
<keyword evidence="4" id="KW-0804">Transcription</keyword>
<gene>
    <name evidence="7" type="ORF">Pa4123_25340</name>
</gene>
<protein>
    <recommendedName>
        <fullName evidence="9">DNA-directed RNA polymerase sigma-70 factor</fullName>
    </recommendedName>
</protein>
<dbReference type="PANTHER" id="PTHR43133">
    <property type="entry name" value="RNA POLYMERASE ECF-TYPE SIGMA FACTO"/>
    <property type="match status" value="1"/>
</dbReference>
<comment type="similarity">
    <text evidence="1">Belongs to the sigma-70 factor family. ECF subfamily.</text>
</comment>
<evidence type="ECO:0000259" key="6">
    <source>
        <dbReference type="Pfam" id="PF08281"/>
    </source>
</evidence>
<dbReference type="EMBL" id="BSDI01000009">
    <property type="protein sequence ID" value="GLH97259.1"/>
    <property type="molecule type" value="Genomic_DNA"/>
</dbReference>
<evidence type="ECO:0008006" key="9">
    <source>
        <dbReference type="Google" id="ProtNLM"/>
    </source>
</evidence>
<dbReference type="InterPro" id="IPR013249">
    <property type="entry name" value="RNA_pol_sigma70_r4_t2"/>
</dbReference>
<dbReference type="RefSeq" id="WP_281894950.1">
    <property type="nucleotide sequence ID" value="NZ_BSDI01000009.1"/>
</dbReference>
<dbReference type="PANTHER" id="PTHR43133:SF25">
    <property type="entry name" value="RNA POLYMERASE SIGMA FACTOR RFAY-RELATED"/>
    <property type="match status" value="1"/>
</dbReference>
<evidence type="ECO:0000313" key="8">
    <source>
        <dbReference type="Proteomes" id="UP001144280"/>
    </source>
</evidence>
<evidence type="ECO:0000313" key="7">
    <source>
        <dbReference type="EMBL" id="GLH97259.1"/>
    </source>
</evidence>
<dbReference type="Gene3D" id="1.10.10.10">
    <property type="entry name" value="Winged helix-like DNA-binding domain superfamily/Winged helix DNA-binding domain"/>
    <property type="match status" value="1"/>
</dbReference>
<reference evidence="7" key="1">
    <citation type="submission" date="2022-12" db="EMBL/GenBank/DDBJ databases">
        <title>New Phytohabitans aurantiacus sp. RD004123 nov., an actinomycete isolated from soil.</title>
        <authorList>
            <person name="Triningsih D.W."/>
            <person name="Harunari E."/>
            <person name="Igarashi Y."/>
        </authorList>
    </citation>
    <scope>NUCLEOTIDE SEQUENCE</scope>
    <source>
        <strain evidence="7">RD004123</strain>
    </source>
</reference>
<dbReference type="InterPro" id="IPR013325">
    <property type="entry name" value="RNA_pol_sigma_r2"/>
</dbReference>
<dbReference type="InterPro" id="IPR013324">
    <property type="entry name" value="RNA_pol_sigma_r3/r4-like"/>
</dbReference>
<accession>A0ABQ5QU68</accession>
<dbReference type="Pfam" id="PF08281">
    <property type="entry name" value="Sigma70_r4_2"/>
    <property type="match status" value="1"/>
</dbReference>
<dbReference type="SUPFAM" id="SSF88946">
    <property type="entry name" value="Sigma2 domain of RNA polymerase sigma factors"/>
    <property type="match status" value="1"/>
</dbReference>
<evidence type="ECO:0000256" key="3">
    <source>
        <dbReference type="ARBA" id="ARBA00023082"/>
    </source>
</evidence>
<dbReference type="SUPFAM" id="SSF88659">
    <property type="entry name" value="Sigma3 and sigma4 domains of RNA polymerase sigma factors"/>
    <property type="match status" value="1"/>
</dbReference>